<proteinExistence type="predicted"/>
<dbReference type="Gramene" id="AET1Gv20199000.14">
    <property type="protein sequence ID" value="AET1Gv20199000.14"/>
    <property type="gene ID" value="AET1Gv20199000"/>
</dbReference>
<dbReference type="InterPro" id="IPR025476">
    <property type="entry name" value="Helitron_helicase-like"/>
</dbReference>
<keyword evidence="3" id="KW-1185">Reference proteome</keyword>
<evidence type="ECO:0000313" key="2">
    <source>
        <dbReference type="EnsemblPlants" id="AET1Gv20199000.14"/>
    </source>
</evidence>
<name>A0A452XX52_AEGTS</name>
<dbReference type="PANTHER" id="PTHR45786:SF75">
    <property type="entry name" value="ATP-DEPENDENT DNA HELICASE"/>
    <property type="match status" value="1"/>
</dbReference>
<evidence type="ECO:0000313" key="3">
    <source>
        <dbReference type="Proteomes" id="UP000015105"/>
    </source>
</evidence>
<dbReference type="PANTHER" id="PTHR45786">
    <property type="entry name" value="DNA BINDING PROTEIN-LIKE"/>
    <property type="match status" value="1"/>
</dbReference>
<organism evidence="2 3">
    <name type="scientific">Aegilops tauschii subsp. strangulata</name>
    <name type="common">Goatgrass</name>
    <dbReference type="NCBI Taxonomy" id="200361"/>
    <lineage>
        <taxon>Eukaryota</taxon>
        <taxon>Viridiplantae</taxon>
        <taxon>Streptophyta</taxon>
        <taxon>Embryophyta</taxon>
        <taxon>Tracheophyta</taxon>
        <taxon>Spermatophyta</taxon>
        <taxon>Magnoliopsida</taxon>
        <taxon>Liliopsida</taxon>
        <taxon>Poales</taxon>
        <taxon>Poaceae</taxon>
        <taxon>BOP clade</taxon>
        <taxon>Pooideae</taxon>
        <taxon>Triticodae</taxon>
        <taxon>Triticeae</taxon>
        <taxon>Triticinae</taxon>
        <taxon>Aegilops</taxon>
    </lineage>
</organism>
<reference evidence="2" key="5">
    <citation type="journal article" date="2021" name="G3 (Bethesda)">
        <title>Aegilops tauschii genome assembly Aet v5.0 features greater sequence contiguity and improved annotation.</title>
        <authorList>
            <person name="Wang L."/>
            <person name="Zhu T."/>
            <person name="Rodriguez J.C."/>
            <person name="Deal K.R."/>
            <person name="Dubcovsky J."/>
            <person name="McGuire P.E."/>
            <person name="Lux T."/>
            <person name="Spannagl M."/>
            <person name="Mayer K.F.X."/>
            <person name="Baldrich P."/>
            <person name="Meyers B.C."/>
            <person name="Huo N."/>
            <person name="Gu Y.Q."/>
            <person name="Zhou H."/>
            <person name="Devos K.M."/>
            <person name="Bennetzen J.L."/>
            <person name="Unver T."/>
            <person name="Budak H."/>
            <person name="Gulick P.J."/>
            <person name="Galiba G."/>
            <person name="Kalapos B."/>
            <person name="Nelson D.R."/>
            <person name="Li P."/>
            <person name="You F.M."/>
            <person name="Luo M.C."/>
            <person name="Dvorak J."/>
        </authorList>
    </citation>
    <scope>NUCLEOTIDE SEQUENCE [LARGE SCALE GENOMIC DNA]</scope>
    <source>
        <strain evidence="2">cv. AL8/78</strain>
    </source>
</reference>
<dbReference type="AlphaFoldDB" id="A0A452XX52"/>
<protein>
    <recommendedName>
        <fullName evidence="1">Helitron helicase-like domain-containing protein</fullName>
    </recommendedName>
</protein>
<sequence length="130" mass="14851">ILEQNPYAQAFKSLGSVPNLDEYKISLNTDIKLDQRRYNAPTTSQVAAIWVEGSDPQNCFDRSVVGLVDTIVAGESRGDRIGKRIVLPRTFPGGDRDMQRRLLDAMAIVQRWGKPDYFITMTCNPYWERR</sequence>
<dbReference type="EnsemblPlants" id="AET1Gv20199000.14">
    <property type="protein sequence ID" value="AET1Gv20199000.14"/>
    <property type="gene ID" value="AET1Gv20199000"/>
</dbReference>
<reference evidence="2" key="4">
    <citation type="submission" date="2019-03" db="UniProtKB">
        <authorList>
            <consortium name="EnsemblPlants"/>
        </authorList>
    </citation>
    <scope>IDENTIFICATION</scope>
</reference>
<evidence type="ECO:0000259" key="1">
    <source>
        <dbReference type="Pfam" id="PF14214"/>
    </source>
</evidence>
<accession>A0A452XX52</accession>
<reference evidence="3" key="2">
    <citation type="journal article" date="2017" name="Nat. Plants">
        <title>The Aegilops tauschii genome reveals multiple impacts of transposons.</title>
        <authorList>
            <person name="Zhao G."/>
            <person name="Zou C."/>
            <person name="Li K."/>
            <person name="Wang K."/>
            <person name="Li T."/>
            <person name="Gao L."/>
            <person name="Zhang X."/>
            <person name="Wang H."/>
            <person name="Yang Z."/>
            <person name="Liu X."/>
            <person name="Jiang W."/>
            <person name="Mao L."/>
            <person name="Kong X."/>
            <person name="Jiao Y."/>
            <person name="Jia J."/>
        </authorList>
    </citation>
    <scope>NUCLEOTIDE SEQUENCE [LARGE SCALE GENOMIC DNA]</scope>
    <source>
        <strain evidence="3">cv. AL8/78</strain>
    </source>
</reference>
<feature type="domain" description="Helitron helicase-like" evidence="1">
    <location>
        <begin position="77"/>
        <end position="128"/>
    </location>
</feature>
<dbReference type="Pfam" id="PF14214">
    <property type="entry name" value="Helitron_like_N"/>
    <property type="match status" value="1"/>
</dbReference>
<dbReference type="Proteomes" id="UP000015105">
    <property type="component" value="Chromosome 1D"/>
</dbReference>
<reference evidence="2" key="3">
    <citation type="journal article" date="2017" name="Nature">
        <title>Genome sequence of the progenitor of the wheat D genome Aegilops tauschii.</title>
        <authorList>
            <person name="Luo M.C."/>
            <person name="Gu Y.Q."/>
            <person name="Puiu D."/>
            <person name="Wang H."/>
            <person name="Twardziok S.O."/>
            <person name="Deal K.R."/>
            <person name="Huo N."/>
            <person name="Zhu T."/>
            <person name="Wang L."/>
            <person name="Wang Y."/>
            <person name="McGuire P.E."/>
            <person name="Liu S."/>
            <person name="Long H."/>
            <person name="Ramasamy R.K."/>
            <person name="Rodriguez J.C."/>
            <person name="Van S.L."/>
            <person name="Yuan L."/>
            <person name="Wang Z."/>
            <person name="Xia Z."/>
            <person name="Xiao L."/>
            <person name="Anderson O.D."/>
            <person name="Ouyang S."/>
            <person name="Liang Y."/>
            <person name="Zimin A.V."/>
            <person name="Pertea G."/>
            <person name="Qi P."/>
            <person name="Bennetzen J.L."/>
            <person name="Dai X."/>
            <person name="Dawson M.W."/>
            <person name="Muller H.G."/>
            <person name="Kugler K."/>
            <person name="Rivarola-Duarte L."/>
            <person name="Spannagl M."/>
            <person name="Mayer K.F.X."/>
            <person name="Lu F.H."/>
            <person name="Bevan M.W."/>
            <person name="Leroy P."/>
            <person name="Li P."/>
            <person name="You F.M."/>
            <person name="Sun Q."/>
            <person name="Liu Z."/>
            <person name="Lyons E."/>
            <person name="Wicker T."/>
            <person name="Salzberg S.L."/>
            <person name="Devos K.M."/>
            <person name="Dvorak J."/>
        </authorList>
    </citation>
    <scope>NUCLEOTIDE SEQUENCE [LARGE SCALE GENOMIC DNA]</scope>
    <source>
        <strain evidence="2">cv. AL8/78</strain>
    </source>
</reference>
<reference evidence="3" key="1">
    <citation type="journal article" date="2014" name="Science">
        <title>Ancient hybridizations among the ancestral genomes of bread wheat.</title>
        <authorList>
            <consortium name="International Wheat Genome Sequencing Consortium,"/>
            <person name="Marcussen T."/>
            <person name="Sandve S.R."/>
            <person name="Heier L."/>
            <person name="Spannagl M."/>
            <person name="Pfeifer M."/>
            <person name="Jakobsen K.S."/>
            <person name="Wulff B.B."/>
            <person name="Steuernagel B."/>
            <person name="Mayer K.F."/>
            <person name="Olsen O.A."/>
        </authorList>
    </citation>
    <scope>NUCLEOTIDE SEQUENCE [LARGE SCALE GENOMIC DNA]</scope>
    <source>
        <strain evidence="3">cv. AL8/78</strain>
    </source>
</reference>